<keyword evidence="2" id="KW-1185">Reference proteome</keyword>
<dbReference type="EMBL" id="JAPFFF010000016">
    <property type="protein sequence ID" value="KAK8864777.1"/>
    <property type="molecule type" value="Genomic_DNA"/>
</dbReference>
<accession>A0ABR2IKH9</accession>
<protein>
    <submittedName>
        <fullName evidence="1">Uncharacterized protein</fullName>
    </submittedName>
</protein>
<gene>
    <name evidence="1" type="ORF">M9Y10_010302</name>
</gene>
<comment type="caution">
    <text evidence="1">The sequence shown here is derived from an EMBL/GenBank/DDBJ whole genome shotgun (WGS) entry which is preliminary data.</text>
</comment>
<name>A0ABR2IKH9_9EUKA</name>
<dbReference type="Proteomes" id="UP001470230">
    <property type="component" value="Unassembled WGS sequence"/>
</dbReference>
<organism evidence="1 2">
    <name type="scientific">Tritrichomonas musculus</name>
    <dbReference type="NCBI Taxonomy" id="1915356"/>
    <lineage>
        <taxon>Eukaryota</taxon>
        <taxon>Metamonada</taxon>
        <taxon>Parabasalia</taxon>
        <taxon>Tritrichomonadida</taxon>
        <taxon>Tritrichomonadidae</taxon>
        <taxon>Tritrichomonas</taxon>
    </lineage>
</organism>
<sequence>MKGGKTRDYLEAIPRGLYPLQATNVSVGSVVIDGNAAQKKLGTQIIRNQFII</sequence>
<evidence type="ECO:0000313" key="2">
    <source>
        <dbReference type="Proteomes" id="UP001470230"/>
    </source>
</evidence>
<evidence type="ECO:0000313" key="1">
    <source>
        <dbReference type="EMBL" id="KAK8864777.1"/>
    </source>
</evidence>
<proteinExistence type="predicted"/>
<reference evidence="1 2" key="1">
    <citation type="submission" date="2024-04" db="EMBL/GenBank/DDBJ databases">
        <title>Tritrichomonas musculus Genome.</title>
        <authorList>
            <person name="Alves-Ferreira E."/>
            <person name="Grigg M."/>
            <person name="Lorenzi H."/>
            <person name="Galac M."/>
        </authorList>
    </citation>
    <scope>NUCLEOTIDE SEQUENCE [LARGE SCALE GENOMIC DNA]</scope>
    <source>
        <strain evidence="1 2">EAF2021</strain>
    </source>
</reference>